<dbReference type="Pfam" id="PF00860">
    <property type="entry name" value="Xan_ur_permease"/>
    <property type="match status" value="1"/>
</dbReference>
<keyword evidence="6 7" id="KW-0472">Membrane</keyword>
<comment type="subcellular location">
    <subcellularLocation>
        <location evidence="1">Membrane</location>
        <topology evidence="1">Multi-pass membrane protein</topology>
    </subcellularLocation>
</comment>
<dbReference type="GO" id="GO:0005886">
    <property type="term" value="C:plasma membrane"/>
    <property type="evidence" value="ECO:0000318"/>
    <property type="project" value="GO_Central"/>
</dbReference>
<evidence type="ECO:0000256" key="5">
    <source>
        <dbReference type="ARBA" id="ARBA00022989"/>
    </source>
</evidence>
<feature type="transmembrane region" description="Helical" evidence="7">
    <location>
        <begin position="399"/>
        <end position="421"/>
    </location>
</feature>
<evidence type="ECO:0000256" key="7">
    <source>
        <dbReference type="SAM" id="Phobius"/>
    </source>
</evidence>
<gene>
    <name evidence="8" type="ordered locus">DR_2280</name>
</gene>
<protein>
    <submittedName>
        <fullName evidence="8">Uracil permease</fullName>
    </submittedName>
</protein>
<dbReference type="InParanoid" id="Q9RS47"/>
<feature type="transmembrane region" description="Helical" evidence="7">
    <location>
        <begin position="100"/>
        <end position="133"/>
    </location>
</feature>
<evidence type="ECO:0000256" key="2">
    <source>
        <dbReference type="ARBA" id="ARBA00008821"/>
    </source>
</evidence>
<dbReference type="OrthoDB" id="9779092at2"/>
<dbReference type="PANTHER" id="PTHR11119">
    <property type="entry name" value="XANTHINE-URACIL / VITAMIN C PERMEASE FAMILY MEMBER"/>
    <property type="match status" value="1"/>
</dbReference>
<dbReference type="HOGENOM" id="CLU_017959_1_2_0"/>
<keyword evidence="3" id="KW-0813">Transport</keyword>
<feature type="transmembrane region" description="Helical" evidence="7">
    <location>
        <begin position="433"/>
        <end position="454"/>
    </location>
</feature>
<feature type="transmembrane region" description="Helical" evidence="7">
    <location>
        <begin position="223"/>
        <end position="240"/>
    </location>
</feature>
<dbReference type="NCBIfam" id="TIGR00801">
    <property type="entry name" value="ncs2"/>
    <property type="match status" value="1"/>
</dbReference>
<evidence type="ECO:0000256" key="3">
    <source>
        <dbReference type="ARBA" id="ARBA00022448"/>
    </source>
</evidence>
<dbReference type="PATRIC" id="fig|243230.17.peg.2508"/>
<feature type="transmembrane region" description="Helical" evidence="7">
    <location>
        <begin position="372"/>
        <end position="393"/>
    </location>
</feature>
<feature type="transmembrane region" description="Helical" evidence="7">
    <location>
        <begin position="139"/>
        <end position="157"/>
    </location>
</feature>
<dbReference type="EMBL" id="AE000513">
    <property type="protein sequence ID" value="AAF11827.1"/>
    <property type="molecule type" value="Genomic_DNA"/>
</dbReference>
<sequence>MHLAVMARAGQCSSSAWGGLDARDFYRREARALRARRPWRSAFLRWTWSSEKKATAEACFCLSSPPPAHYTFPMTQTAAPPPLPDLPPQRRVVLGLQHSIAMFGSTVLVPILVGLSPSVALFGAGVATLIFHLLTRGQVPIFLGSSFAFIAPTALVIKEMGPAAAAGGLIAAGLMYVLFSGLVKLFGTERLLRVFPPVVTGPVIIVIGLGLSSVAVDQAKTNWGLALVTLLAAIIASIYGRGLFRMIPILIGVVTGYLVALATGQVGAKALADIAAAPLLGLPPFHGPALDWRAVAIIAPVAIVTFIEHVGDVVVNGRVVGKNFLANPGLSRTLLADGIANMSSAVMGGPAATTYAENTGVLALTRVYDPRVIQIGAVFAILFGCSPKLAAVLQGLPQGVLGGVSILLFGMIASVGIRTLAEAQVDFAHSRNLIIVSLILVLGLGGASFPLNVAGTKLELHGMALAALVGIVANLLLPRQRPEISGKADGMGPGVG</sequence>
<dbReference type="InterPro" id="IPR006042">
    <property type="entry name" value="Xan_ur_permease"/>
</dbReference>
<evidence type="ECO:0000256" key="4">
    <source>
        <dbReference type="ARBA" id="ARBA00022692"/>
    </source>
</evidence>
<organism evidence="8 9">
    <name type="scientific">Deinococcus radiodurans (strain ATCC 13939 / DSM 20539 / JCM 16871 / CCUG 27074 / LMG 4051 / NBRC 15346 / NCIMB 9279 / VKM B-1422 / R1)</name>
    <dbReference type="NCBI Taxonomy" id="243230"/>
    <lineage>
        <taxon>Bacteria</taxon>
        <taxon>Thermotogati</taxon>
        <taxon>Deinococcota</taxon>
        <taxon>Deinococci</taxon>
        <taxon>Deinococcales</taxon>
        <taxon>Deinococcaceae</taxon>
        <taxon>Deinococcus</taxon>
    </lineage>
</organism>
<feature type="transmembrane region" description="Helical" evidence="7">
    <location>
        <begin position="246"/>
        <end position="264"/>
    </location>
</feature>
<dbReference type="KEGG" id="dra:DR_2280"/>
<accession>Q9RS47</accession>
<dbReference type="GO" id="GO:0015505">
    <property type="term" value="F:uracil:monoatomic cation symporter activity"/>
    <property type="evidence" value="ECO:0000318"/>
    <property type="project" value="GO_Central"/>
</dbReference>
<dbReference type="STRING" id="243230.DR_2280"/>
<keyword evidence="4 7" id="KW-0812">Transmembrane</keyword>
<evidence type="ECO:0000256" key="1">
    <source>
        <dbReference type="ARBA" id="ARBA00004141"/>
    </source>
</evidence>
<dbReference type="AlphaFoldDB" id="Q9RS47"/>
<evidence type="ECO:0000313" key="9">
    <source>
        <dbReference type="Proteomes" id="UP000002524"/>
    </source>
</evidence>
<keyword evidence="5 7" id="KW-1133">Transmembrane helix</keyword>
<dbReference type="FunCoup" id="Q9RS47">
    <property type="interactions" value="33"/>
</dbReference>
<feature type="transmembrane region" description="Helical" evidence="7">
    <location>
        <begin position="460"/>
        <end position="477"/>
    </location>
</feature>
<keyword evidence="9" id="KW-1185">Reference proteome</keyword>
<comment type="similarity">
    <text evidence="2">Belongs to the nucleobase:cation symporter-2 (NCS2) (TC 2.A.40) family.</text>
</comment>
<dbReference type="Proteomes" id="UP000002524">
    <property type="component" value="Chromosome 1"/>
</dbReference>
<evidence type="ECO:0000313" key="8">
    <source>
        <dbReference type="EMBL" id="AAF11827.1"/>
    </source>
</evidence>
<dbReference type="eggNOG" id="COG2233">
    <property type="taxonomic scope" value="Bacteria"/>
</dbReference>
<feature type="transmembrane region" description="Helical" evidence="7">
    <location>
        <begin position="195"/>
        <end position="216"/>
    </location>
</feature>
<reference evidence="8 9" key="1">
    <citation type="journal article" date="1999" name="Science">
        <title>Genome sequence of the radioresistant bacterium Deinococcus radiodurans R1.</title>
        <authorList>
            <person name="White O."/>
            <person name="Eisen J.A."/>
            <person name="Heidelberg J.F."/>
            <person name="Hickey E.K."/>
            <person name="Peterson J.D."/>
            <person name="Dodson R.J."/>
            <person name="Haft D.H."/>
            <person name="Gwinn M.L."/>
            <person name="Nelson W.C."/>
            <person name="Richardson D.L."/>
            <person name="Moffat K.S."/>
            <person name="Qin H."/>
            <person name="Jiang L."/>
            <person name="Pamphile W."/>
            <person name="Crosby M."/>
            <person name="Shen M."/>
            <person name="Vamathevan J.J."/>
            <person name="Lam P."/>
            <person name="McDonald L."/>
            <person name="Utterback T."/>
            <person name="Zalewski C."/>
            <person name="Makarova K.S."/>
            <person name="Aravind L."/>
            <person name="Daly M.J."/>
            <person name="Minton K.W."/>
            <person name="Fleischmann R.D."/>
            <person name="Ketchum K.A."/>
            <person name="Nelson K.E."/>
            <person name="Salzberg S."/>
            <person name="Smith H.O."/>
            <person name="Venter J.C."/>
            <person name="Fraser C.M."/>
        </authorList>
    </citation>
    <scope>NUCLEOTIDE SEQUENCE [LARGE SCALE GENOMIC DNA]</scope>
    <source>
        <strain evidence="9">ATCC 13939 / DSM 20539 / JCM 16871 / LMG 4051 / NBRC 15346 / NCIMB 9279 / R1 / VKM B-1422</strain>
    </source>
</reference>
<evidence type="ECO:0000256" key="6">
    <source>
        <dbReference type="ARBA" id="ARBA00023136"/>
    </source>
</evidence>
<dbReference type="GO" id="GO:0098721">
    <property type="term" value="P:uracil import across plasma membrane"/>
    <property type="evidence" value="ECO:0000318"/>
    <property type="project" value="GO_Central"/>
</dbReference>
<dbReference type="EnsemblBacteria" id="AAF11827">
    <property type="protein sequence ID" value="AAF11827"/>
    <property type="gene ID" value="DR_2280"/>
</dbReference>
<dbReference type="InterPro" id="IPR006043">
    <property type="entry name" value="NCS2"/>
</dbReference>
<feature type="transmembrane region" description="Helical" evidence="7">
    <location>
        <begin position="164"/>
        <end position="183"/>
    </location>
</feature>
<dbReference type="PaxDb" id="243230-DR_2280"/>
<proteinExistence type="inferred from homology"/>
<name>Q9RS47_DEIRA</name>
<dbReference type="PIR" id="D75293">
    <property type="entry name" value="D75293"/>
</dbReference>